<reference evidence="6" key="1">
    <citation type="submission" date="2023-06" db="EMBL/GenBank/DDBJ databases">
        <authorList>
            <person name="Kurt Z."/>
        </authorList>
    </citation>
    <scope>NUCLEOTIDE SEQUENCE</scope>
</reference>
<evidence type="ECO:0000256" key="4">
    <source>
        <dbReference type="ARBA" id="ARBA00023136"/>
    </source>
</evidence>
<keyword evidence="2 5" id="KW-0812">Transmembrane</keyword>
<keyword evidence="4 5" id="KW-0472">Membrane</keyword>
<accession>A0AA86QXT6</accession>
<dbReference type="InterPro" id="IPR006603">
    <property type="entry name" value="PQ-loop_rpt"/>
</dbReference>
<reference evidence="7 8" key="2">
    <citation type="submission" date="2024-07" db="EMBL/GenBank/DDBJ databases">
        <authorList>
            <person name="Akdeniz Z."/>
        </authorList>
    </citation>
    <scope>NUCLEOTIDE SEQUENCE [LARGE SCALE GENOMIC DNA]</scope>
</reference>
<keyword evidence="8" id="KW-1185">Reference proteome</keyword>
<comment type="caution">
    <text evidence="6">The sequence shown here is derived from an EMBL/GenBank/DDBJ whole genome shotgun (WGS) entry which is preliminary data.</text>
</comment>
<feature type="transmembrane region" description="Helical" evidence="5">
    <location>
        <begin position="136"/>
        <end position="155"/>
    </location>
</feature>
<dbReference type="EMBL" id="CATOUU010001031">
    <property type="protein sequence ID" value="CAI9967964.1"/>
    <property type="molecule type" value="Genomic_DNA"/>
</dbReference>
<evidence type="ECO:0000313" key="7">
    <source>
        <dbReference type="EMBL" id="CAL6001627.1"/>
    </source>
</evidence>
<feature type="transmembrane region" description="Helical" evidence="5">
    <location>
        <begin position="228"/>
        <end position="253"/>
    </location>
</feature>
<comment type="subcellular location">
    <subcellularLocation>
        <location evidence="1">Membrane</location>
        <topology evidence="1">Multi-pass membrane protein</topology>
    </subcellularLocation>
</comment>
<name>A0AA86QXT6_9EUKA</name>
<dbReference type="Proteomes" id="UP001642409">
    <property type="component" value="Unassembled WGS sequence"/>
</dbReference>
<evidence type="ECO:0000256" key="2">
    <source>
        <dbReference type="ARBA" id="ARBA00022692"/>
    </source>
</evidence>
<dbReference type="Pfam" id="PF04193">
    <property type="entry name" value="PQ-loop"/>
    <property type="match status" value="1"/>
</dbReference>
<keyword evidence="3 5" id="KW-1133">Transmembrane helix</keyword>
<protein>
    <submittedName>
        <fullName evidence="6">PQ loop repeat-containing protein</fullName>
    </submittedName>
    <submittedName>
        <fullName evidence="7">PQ_loop repeat-containing protein</fullName>
    </submittedName>
</protein>
<evidence type="ECO:0000256" key="1">
    <source>
        <dbReference type="ARBA" id="ARBA00004141"/>
    </source>
</evidence>
<dbReference type="Gene3D" id="1.20.1280.290">
    <property type="match status" value="2"/>
</dbReference>
<feature type="transmembrane region" description="Helical" evidence="5">
    <location>
        <begin position="98"/>
        <end position="116"/>
    </location>
</feature>
<evidence type="ECO:0000256" key="5">
    <source>
        <dbReference type="SAM" id="Phobius"/>
    </source>
</evidence>
<gene>
    <name evidence="7" type="ORF">HINF_LOCUS17527</name>
    <name evidence="6" type="ORF">HINF_LOCUS55609</name>
</gene>
<evidence type="ECO:0000313" key="6">
    <source>
        <dbReference type="EMBL" id="CAI9967964.1"/>
    </source>
</evidence>
<feature type="transmembrane region" description="Helical" evidence="5">
    <location>
        <begin position="199"/>
        <end position="222"/>
    </location>
</feature>
<dbReference type="GO" id="GO:0016020">
    <property type="term" value="C:membrane"/>
    <property type="evidence" value="ECO:0007669"/>
    <property type="project" value="UniProtKB-SubCell"/>
</dbReference>
<organism evidence="6">
    <name type="scientific">Hexamita inflata</name>
    <dbReference type="NCBI Taxonomy" id="28002"/>
    <lineage>
        <taxon>Eukaryota</taxon>
        <taxon>Metamonada</taxon>
        <taxon>Diplomonadida</taxon>
        <taxon>Hexamitidae</taxon>
        <taxon>Hexamitinae</taxon>
        <taxon>Hexamita</taxon>
    </lineage>
</organism>
<feature type="transmembrane region" description="Helical" evidence="5">
    <location>
        <begin position="22"/>
        <end position="45"/>
    </location>
</feature>
<sequence length="286" mass="33210">MHKDPCEKCQNAYDYTCYLVDIQIVIIVLGSLLTVGLFSSFGFQIKKMYDNKSTDGISFQMLHLALYNQWSQFINFFMSQFPQVMSCGNTFWKCISNIIPQINSIFCFIGFLIQYLQYLYYQYKEERFSSLFKRNFVLSTIFLCYVSVTLPGLIISGLNYSVCDQTFRTFTLIFAIISMCCAFVQWIPQIVITQKIKNVGSFSIISLCINVPGQLISLITLIMSKDGWSTWIINIVQLILLIYLLILLIRYTYCEPYKTKNQQNGDGVIQQQEYLVENTNTTDLRN</sequence>
<evidence type="ECO:0000256" key="3">
    <source>
        <dbReference type="ARBA" id="ARBA00022989"/>
    </source>
</evidence>
<proteinExistence type="predicted"/>
<dbReference type="AlphaFoldDB" id="A0AA86QXT6"/>
<evidence type="ECO:0000313" key="8">
    <source>
        <dbReference type="Proteomes" id="UP001642409"/>
    </source>
</evidence>
<dbReference type="EMBL" id="CAXDID020000044">
    <property type="protein sequence ID" value="CAL6001627.1"/>
    <property type="molecule type" value="Genomic_DNA"/>
</dbReference>
<feature type="transmembrane region" description="Helical" evidence="5">
    <location>
        <begin position="167"/>
        <end position="187"/>
    </location>
</feature>